<feature type="region of interest" description="Disordered" evidence="1">
    <location>
        <begin position="526"/>
        <end position="545"/>
    </location>
</feature>
<evidence type="ECO:0000313" key="3">
    <source>
        <dbReference type="EMBL" id="CAJ1396324.1"/>
    </source>
</evidence>
<dbReference type="Pfam" id="PF18974">
    <property type="entry name" value="DUF5710"/>
    <property type="match status" value="1"/>
</dbReference>
<feature type="domain" description="DUF5710" evidence="2">
    <location>
        <begin position="115"/>
        <end position="155"/>
    </location>
</feature>
<keyword evidence="4" id="KW-1185">Reference proteome</keyword>
<name>A0AA36J0M3_9DINO</name>
<evidence type="ECO:0000259" key="2">
    <source>
        <dbReference type="Pfam" id="PF18974"/>
    </source>
</evidence>
<protein>
    <recommendedName>
        <fullName evidence="2">DUF5710 domain-containing protein</fullName>
    </recommendedName>
</protein>
<gene>
    <name evidence="3" type="ORF">EVOR1521_LOCUS20579</name>
</gene>
<dbReference type="Proteomes" id="UP001178507">
    <property type="component" value="Unassembled WGS sequence"/>
</dbReference>
<evidence type="ECO:0000313" key="4">
    <source>
        <dbReference type="Proteomes" id="UP001178507"/>
    </source>
</evidence>
<evidence type="ECO:0000256" key="1">
    <source>
        <dbReference type="SAM" id="MobiDB-lite"/>
    </source>
</evidence>
<accession>A0AA36J0M3</accession>
<organism evidence="3 4">
    <name type="scientific">Effrenium voratum</name>
    <dbReference type="NCBI Taxonomy" id="2562239"/>
    <lineage>
        <taxon>Eukaryota</taxon>
        <taxon>Sar</taxon>
        <taxon>Alveolata</taxon>
        <taxon>Dinophyceae</taxon>
        <taxon>Suessiales</taxon>
        <taxon>Symbiodiniaceae</taxon>
        <taxon>Effrenium</taxon>
    </lineage>
</organism>
<reference evidence="3" key="1">
    <citation type="submission" date="2023-08" db="EMBL/GenBank/DDBJ databases">
        <authorList>
            <person name="Chen Y."/>
            <person name="Shah S."/>
            <person name="Dougan E. K."/>
            <person name="Thang M."/>
            <person name="Chan C."/>
        </authorList>
    </citation>
    <scope>NUCLEOTIDE SEQUENCE</scope>
</reference>
<sequence>MVSGDGLLTFGKHAGRTFSQILREEKKYAQWAVKELCESHIPNARAFASYCMEKGIGGALQNMSQEFQLVAVPGPSQEEPEHACEKCGSSCLESWMVRCHPCFKEHCVRLDTDFYLRCPFEEKDEAKARGGIKFDWDAKKWYVPAGLNISLWERWHVCCENCHESISNDDAVTAMERQRKPVTCPGGECAPELRARIEKERLERETEERSKNKAKFLERQKEEFWRFLKKSCTSIEQAMQAKNEEAQEKLEAAGPPSGSPAKRRRTSGRRKEFIFMPFPNFVQGSLLAHLKSERGQVTYNPFQEDELESMQPKAARWIQSIGTNRFKKKSSQFVLALEYTPEQLLSFGATFHASSLFDHWAVATGNIQKMEEFLTHSLQQTLDSATPDVVALVQQELRSRYGTHCPDVEGIFGSQIFPRCRADLGAQWEKMSREQKVLRGIFEYMEHRKVYDASTGETEQTTFMRDVMTQVIEAFQEKGPNVLDFEQDPAGSDRLYFNPAKPLTYVLLAHPNTKAVDLFSLKGLPAKQKGKSKGTSAASQPGPAHEDCCKRIFAAFRRMHWRIVREIRAGRFAVYGVDQGLRKADRDKRFLEFKAQHKGLHKELKRLSTTCPTALRDWVGFEGKKLHSNSELVPVVFENWLGLDKKLVARVRADAEKKVTGIAKNLSKTQAKLKKRLVKSGIKIRDLE</sequence>
<dbReference type="AlphaFoldDB" id="A0AA36J0M3"/>
<feature type="region of interest" description="Disordered" evidence="1">
    <location>
        <begin position="241"/>
        <end position="268"/>
    </location>
</feature>
<dbReference type="EMBL" id="CAUJNA010003227">
    <property type="protein sequence ID" value="CAJ1396324.1"/>
    <property type="molecule type" value="Genomic_DNA"/>
</dbReference>
<proteinExistence type="predicted"/>
<feature type="compositionally biased region" description="Basic and acidic residues" evidence="1">
    <location>
        <begin position="242"/>
        <end position="251"/>
    </location>
</feature>
<dbReference type="InterPro" id="IPR043764">
    <property type="entry name" value="DUF5710"/>
</dbReference>
<comment type="caution">
    <text evidence="3">The sequence shown here is derived from an EMBL/GenBank/DDBJ whole genome shotgun (WGS) entry which is preliminary data.</text>
</comment>